<dbReference type="Proteomes" id="UP000887013">
    <property type="component" value="Unassembled WGS sequence"/>
</dbReference>
<keyword evidence="2" id="KW-1185">Reference proteome</keyword>
<evidence type="ECO:0000313" key="1">
    <source>
        <dbReference type="EMBL" id="GFT53563.1"/>
    </source>
</evidence>
<name>A0A8X6TW93_NEPPI</name>
<reference evidence="1" key="1">
    <citation type="submission" date="2020-08" db="EMBL/GenBank/DDBJ databases">
        <title>Multicomponent nature underlies the extraordinary mechanical properties of spider dragline silk.</title>
        <authorList>
            <person name="Kono N."/>
            <person name="Nakamura H."/>
            <person name="Mori M."/>
            <person name="Yoshida Y."/>
            <person name="Ohtoshi R."/>
            <person name="Malay A.D."/>
            <person name="Moran D.A.P."/>
            <person name="Tomita M."/>
            <person name="Numata K."/>
            <person name="Arakawa K."/>
        </authorList>
    </citation>
    <scope>NUCLEOTIDE SEQUENCE</scope>
</reference>
<protein>
    <submittedName>
        <fullName evidence="1">Uncharacterized protein</fullName>
    </submittedName>
</protein>
<dbReference type="AlphaFoldDB" id="A0A8X6TW93"/>
<proteinExistence type="predicted"/>
<evidence type="ECO:0000313" key="2">
    <source>
        <dbReference type="Proteomes" id="UP000887013"/>
    </source>
</evidence>
<dbReference type="EMBL" id="BMAW01112604">
    <property type="protein sequence ID" value="GFT53563.1"/>
    <property type="molecule type" value="Genomic_DNA"/>
</dbReference>
<accession>A0A8X6TW93</accession>
<organism evidence="1 2">
    <name type="scientific">Nephila pilipes</name>
    <name type="common">Giant wood spider</name>
    <name type="synonym">Nephila maculata</name>
    <dbReference type="NCBI Taxonomy" id="299642"/>
    <lineage>
        <taxon>Eukaryota</taxon>
        <taxon>Metazoa</taxon>
        <taxon>Ecdysozoa</taxon>
        <taxon>Arthropoda</taxon>
        <taxon>Chelicerata</taxon>
        <taxon>Arachnida</taxon>
        <taxon>Araneae</taxon>
        <taxon>Araneomorphae</taxon>
        <taxon>Entelegynae</taxon>
        <taxon>Araneoidea</taxon>
        <taxon>Nephilidae</taxon>
        <taxon>Nephila</taxon>
    </lineage>
</organism>
<gene>
    <name evidence="1" type="ORF">NPIL_204031</name>
</gene>
<sequence>MYHRRRRNGNGGTVLPFAMAHTEARDGIEMSFFSFNLAGSFCYVMNYEKGEITVSISSISSVRLIRKILKKDWENCNQEK</sequence>
<comment type="caution">
    <text evidence="1">The sequence shown here is derived from an EMBL/GenBank/DDBJ whole genome shotgun (WGS) entry which is preliminary data.</text>
</comment>